<organism evidence="2 3">
    <name type="scientific">Dendrobium chrysotoxum</name>
    <name type="common">Orchid</name>
    <dbReference type="NCBI Taxonomy" id="161865"/>
    <lineage>
        <taxon>Eukaryota</taxon>
        <taxon>Viridiplantae</taxon>
        <taxon>Streptophyta</taxon>
        <taxon>Embryophyta</taxon>
        <taxon>Tracheophyta</taxon>
        <taxon>Spermatophyta</taxon>
        <taxon>Magnoliopsida</taxon>
        <taxon>Liliopsida</taxon>
        <taxon>Asparagales</taxon>
        <taxon>Orchidaceae</taxon>
        <taxon>Epidendroideae</taxon>
        <taxon>Malaxideae</taxon>
        <taxon>Dendrobiinae</taxon>
        <taxon>Dendrobium</taxon>
    </lineage>
</organism>
<evidence type="ECO:0000256" key="1">
    <source>
        <dbReference type="SAM" id="MobiDB-lite"/>
    </source>
</evidence>
<feature type="region of interest" description="Disordered" evidence="1">
    <location>
        <begin position="1"/>
        <end position="24"/>
    </location>
</feature>
<gene>
    <name evidence="2" type="ORF">IEQ34_020475</name>
</gene>
<feature type="region of interest" description="Disordered" evidence="1">
    <location>
        <begin position="70"/>
        <end position="93"/>
    </location>
</feature>
<name>A0AAV7G235_DENCH</name>
<proteinExistence type="predicted"/>
<evidence type="ECO:0000313" key="3">
    <source>
        <dbReference type="Proteomes" id="UP000775213"/>
    </source>
</evidence>
<evidence type="ECO:0000313" key="2">
    <source>
        <dbReference type="EMBL" id="KAH0449783.1"/>
    </source>
</evidence>
<comment type="caution">
    <text evidence="2">The sequence shown here is derived from an EMBL/GenBank/DDBJ whole genome shotgun (WGS) entry which is preliminary data.</text>
</comment>
<dbReference type="AlphaFoldDB" id="A0AAV7G235"/>
<protein>
    <submittedName>
        <fullName evidence="2">Uncharacterized protein</fullName>
    </submittedName>
</protein>
<dbReference type="Proteomes" id="UP000775213">
    <property type="component" value="Unassembled WGS sequence"/>
</dbReference>
<sequence>MAAEDYVRDAELDRQIGGPDVDDVRDEKVGALAAEEVVEGRAEGGDGGEEVVEIGGREVSEIFTIVGLEEVGGGGREREEDKLDWEGPGERGV</sequence>
<reference evidence="2 3" key="1">
    <citation type="journal article" date="2021" name="Hortic Res">
        <title>Chromosome-scale assembly of the Dendrobium chrysotoxum genome enhances the understanding of orchid evolution.</title>
        <authorList>
            <person name="Zhang Y."/>
            <person name="Zhang G.Q."/>
            <person name="Zhang D."/>
            <person name="Liu X.D."/>
            <person name="Xu X.Y."/>
            <person name="Sun W.H."/>
            <person name="Yu X."/>
            <person name="Zhu X."/>
            <person name="Wang Z.W."/>
            <person name="Zhao X."/>
            <person name="Zhong W.Y."/>
            <person name="Chen H."/>
            <person name="Yin W.L."/>
            <person name="Huang T."/>
            <person name="Niu S.C."/>
            <person name="Liu Z.J."/>
        </authorList>
    </citation>
    <scope>NUCLEOTIDE SEQUENCE [LARGE SCALE GENOMIC DNA]</scope>
    <source>
        <strain evidence="2">Lindl</strain>
    </source>
</reference>
<feature type="compositionally biased region" description="Basic and acidic residues" evidence="1">
    <location>
        <begin position="1"/>
        <end position="14"/>
    </location>
</feature>
<accession>A0AAV7G235</accession>
<keyword evidence="3" id="KW-1185">Reference proteome</keyword>
<dbReference type="EMBL" id="JAGFBR010000018">
    <property type="protein sequence ID" value="KAH0449783.1"/>
    <property type="molecule type" value="Genomic_DNA"/>
</dbReference>
<feature type="compositionally biased region" description="Basic and acidic residues" evidence="1">
    <location>
        <begin position="75"/>
        <end position="93"/>
    </location>
</feature>